<dbReference type="STRING" id="39946.B8AUW4"/>
<evidence type="ECO:0000259" key="3">
    <source>
        <dbReference type="Pfam" id="PF16201"/>
    </source>
</evidence>
<protein>
    <submittedName>
        <fullName evidence="4">Uncharacterized protein</fullName>
    </submittedName>
</protein>
<dbReference type="Pfam" id="PF11707">
    <property type="entry name" value="Npa1"/>
    <property type="match status" value="2"/>
</dbReference>
<name>B8AUW4_ORYSI</name>
<dbReference type="InterPro" id="IPR039844">
    <property type="entry name" value="URB1"/>
</dbReference>
<evidence type="ECO:0000259" key="2">
    <source>
        <dbReference type="Pfam" id="PF11707"/>
    </source>
</evidence>
<feature type="region of interest" description="Disordered" evidence="1">
    <location>
        <begin position="1"/>
        <end position="21"/>
    </location>
</feature>
<dbReference type="InterPro" id="IPR032436">
    <property type="entry name" value="URB1_C"/>
</dbReference>
<feature type="domain" description="URB1 N-terminal" evidence="2">
    <location>
        <begin position="119"/>
        <end position="189"/>
    </location>
</feature>
<dbReference type="HOGENOM" id="CLU_000775_0_0_1"/>
<dbReference type="InterPro" id="IPR021714">
    <property type="entry name" value="URB1_N"/>
</dbReference>
<evidence type="ECO:0000313" key="5">
    <source>
        <dbReference type="Proteomes" id="UP000007015"/>
    </source>
</evidence>
<dbReference type="GO" id="GO:0000466">
    <property type="term" value="P:maturation of 5.8S rRNA from tricistronic rRNA transcript (SSU-rRNA, 5.8S rRNA, LSU-rRNA)"/>
    <property type="evidence" value="ECO:0007669"/>
    <property type="project" value="TreeGrafter"/>
</dbReference>
<dbReference type="PANTHER" id="PTHR13500:SF0">
    <property type="entry name" value="NUCLEOLAR PRE-RIBOSOMAL-ASSOCIATED PROTEIN 1"/>
    <property type="match status" value="1"/>
</dbReference>
<accession>B8AUW4</accession>
<organism evidence="4 5">
    <name type="scientific">Oryza sativa subsp. indica</name>
    <name type="common">Rice</name>
    <dbReference type="NCBI Taxonomy" id="39946"/>
    <lineage>
        <taxon>Eukaryota</taxon>
        <taxon>Viridiplantae</taxon>
        <taxon>Streptophyta</taxon>
        <taxon>Embryophyta</taxon>
        <taxon>Tracheophyta</taxon>
        <taxon>Spermatophyta</taxon>
        <taxon>Magnoliopsida</taxon>
        <taxon>Liliopsida</taxon>
        <taxon>Poales</taxon>
        <taxon>Poaceae</taxon>
        <taxon>BOP clade</taxon>
        <taxon>Oryzoideae</taxon>
        <taxon>Oryzeae</taxon>
        <taxon>Oryzinae</taxon>
        <taxon>Oryza</taxon>
        <taxon>Oryza sativa</taxon>
    </lineage>
</organism>
<feature type="domain" description="URB1 C-terminal" evidence="3">
    <location>
        <begin position="1922"/>
        <end position="2019"/>
    </location>
</feature>
<dbReference type="Pfam" id="PF16201">
    <property type="entry name" value="NopRA1"/>
    <property type="match status" value="1"/>
</dbReference>
<gene>
    <name evidence="4" type="ORF">OsI_17497</name>
</gene>
<dbReference type="OMA" id="FDETHIV"/>
<dbReference type="GO" id="GO:0000463">
    <property type="term" value="P:maturation of LSU-rRNA from tricistronic rRNA transcript (SSU-rRNA, 5.8S rRNA, LSU-rRNA)"/>
    <property type="evidence" value="ECO:0007669"/>
    <property type="project" value="TreeGrafter"/>
</dbReference>
<sequence>MDSTADVGGEDEHEIVQEDLYLDDDDEQFDVDLNEDNEMEEAEPKREQNLVKVGMEAWNQSFGATCKVRLIHILKNLHTAEIKIYSDASREFIELLDGDPEGEVLRETPCGKLRRHGLVKKSLDGVARMILEDKEKMGDVYLELNSGEFRRQNAALDLLAAIVRRGGGLASEIAKSFDFKMAVLPQLSGVGNPRMLRWILQQRELYSGVLRGIGDDDTDTIVYILSTLRNNVLVDESLVPPGLRSVLFGSATLEQLSLISGNLDAGEAADIAHEVLIMVCTDPKNGLMPSSNLRGNQKRLLDLMKKLKATEVVHHKNLLLAIVSKSLSLCSAYMNEFPYSIEPRPSSSWFSAISLAADMISSVNCDGIFQNLLSTSHDLVSVDDEQVQVLLKCIVPNMCTRAVINRGLLHSDDLVKHGALRLVFESVNLLCDVIEVINDIVSNARVKSEHDNSTKVTVKIDGFPGLSCSTSADASIVHEVLHGDKMHVDRWITLREYIQDVVRGAIPDPQVLLKLLSSASQKHQNYSQSKQKKHAQLEPPRKKRRRGATDEDADIIIGGIDVELSRDEPEEQEMDLANDHTTILCEIWGLNKQDPKIKDAKVVGDVFHSKLLDVLRFYLRVMPSSFDGSFDFFKVMPPNPLDLSMDEQQSLLSLLVEYSGQSDGYWCPEKVPESMYKYLQPLIDIMLHSQVKSIRDKAYILVKAAVASSGAFDQNIAEIDAWLAFLPCYKAKGCEREGLGVEASNRLSHIVIPFLCDAISVVGNNLYKYQEHIRKLISKFNQFEGYSPSFSPLIVCVLQKCLRLLDSESASVKLHEKSTISLYVCNTVYLIMQSQVDVLLLPDLVGTILNERLGKFSSEEINSRICFAEWRPLMYLLHILRSISDQKSSSLFSTLEHSSEVYGNSLCSVTRTIEEMSNQQPTNLPDDVATSFLYSVICAPPDDVISSFPKLLHVLKTHFPSNLPFLSSVLFLQHDYLAKVASYCPDMFFSSLRQIKGNLDVDSVNIVEDKWGKHSTCSESAVISTFLNVTPFCALLPSVLSLAFSAPDEITKAHPLLQDELVHLLQAKISESPLSELTIFLRVVLFWSHHLLSSYTVKCSDILAQLCGVCFSLIDSIFERIRVLTADTANSKSSVAFYPVECLNGIVESVVQHPIIGLSLSCSLSNFQDLADGSVEYVKEDFASFSKEKLHLADSFVLNLLSNLYGLVLLAGSFGANYSNNDDQSLESLFGPPKLLLERILLLFKEKFELCMEKRNFGLFLPNFYMFRTLAKFVSPVRLLELANWMFSTFEGFSSSSPAYAPAAFCCLYTADIAFEMLYDYLQQIDQRSGPCRLWGLEIHNCDIATIQQVYNIILHFATKLNLEFADLCLLKMLIRIHHTEISAVRNTDYIALHMMLSTMVANTPIDILHHCMFPTSKVKAKAIQLLLGANPMHMRLFGKLLTDILKKDTSVMQVVGSDSNASWTHEDSFILLLPAALSYIEHHSGGNRQCVDFLEPVPVFYREILLSDNGFPCWKSFVTRSIFEEDFSDFRHTSVEDIMNYFGDTLLGKSITMLRYYFYSKEIPRKQRLKIIASICPQSSELLDSDISFVTPVSCNGIMKLTNELFAKISLIRMLLSPPRGSLNNEIAPEKESKRVNNAKLSFISILVRTLDKIFRNFPHSDGILLSSPEEQNVVSCLEYAILKNIVELSSEVQSHLNQLKPIPFLNQLIRSSLLHRFSDPVVIKAIRCIIVVLSEGKFPADEILELILGHSHFVSTITCSGVSECPSACNPTGGLLQPAPSILKSVDSAFAKENKFQDCIPERKKVEIIRLLRILYDIKSRQHNSSLLDESRELGFLLLSVYGATLSETDLEILHLMNEIESSECKAITDVDHLWGKAAATSQSMDAVRIYDPVFILHFSIHTLLMGYIEPVEFSRLGLLAITLVSISSPDEDLRKLGYESLGTFKKSLEASQKSKETWQLQLLLTYLQNGISEQWQRIPSVIAIFAAEASLTLLDSSHTQFATISKFLMHSASVNLQLLYAGSNLADDAKIYKRGGVLELALSYGSSAVSDSETKLLTLQVVNDLTSSRLIAEWLQETALEQLSRISKYLYVLVEDMKLLKGNVPLLTSVLNVIASTMRLSMKRKIYQPHFSLSLHGIHKLCRTIGGISRSIEVKLAMQLGIDVILMNGPLPVLSEMDKSMTATVVSWATSNIFWLCDEQRSVLKMPHEEPLKNECLLSKMLRWLVASIILGKISCISHEKCGDLTRDPNNFGSLESFLNYTYDEKVETVGSHSADEALAIIILYLQKHLKMNRDFLPSVVAALCLLLLDRSNKQVIRNFIGDYGQIEMLCSQIQCPAEANPAWRWHYYQPWKDPAMHRNEAEHLEEEQACQSLLVMFSNSFSAGLSGFPVLSLGDVEKSGLFQWERDSILK</sequence>
<evidence type="ECO:0000256" key="1">
    <source>
        <dbReference type="SAM" id="MobiDB-lite"/>
    </source>
</evidence>
<proteinExistence type="predicted"/>
<dbReference type="PANTHER" id="PTHR13500">
    <property type="entry name" value="NUCLEOLAR PRERIBOSOMAL-ASSOCIATED PROTEIN 1"/>
    <property type="match status" value="1"/>
</dbReference>
<dbReference type="Gramene" id="BGIOSGA014311-TA">
    <property type="protein sequence ID" value="BGIOSGA014311-PA"/>
    <property type="gene ID" value="BGIOSGA014311"/>
</dbReference>
<keyword evidence="5" id="KW-1185">Reference proteome</keyword>
<feature type="domain" description="URB1 N-terminal" evidence="2">
    <location>
        <begin position="191"/>
        <end position="351"/>
    </location>
</feature>
<dbReference type="GO" id="GO:0005730">
    <property type="term" value="C:nucleolus"/>
    <property type="evidence" value="ECO:0007669"/>
    <property type="project" value="TreeGrafter"/>
</dbReference>
<dbReference type="Proteomes" id="UP000007015">
    <property type="component" value="Chromosome 4"/>
</dbReference>
<feature type="region of interest" description="Disordered" evidence="1">
    <location>
        <begin position="523"/>
        <end position="550"/>
    </location>
</feature>
<reference evidence="4 5" key="1">
    <citation type="journal article" date="2005" name="PLoS Biol.">
        <title>The genomes of Oryza sativa: a history of duplications.</title>
        <authorList>
            <person name="Yu J."/>
            <person name="Wang J."/>
            <person name="Lin W."/>
            <person name="Li S."/>
            <person name="Li H."/>
            <person name="Zhou J."/>
            <person name="Ni P."/>
            <person name="Dong W."/>
            <person name="Hu S."/>
            <person name="Zeng C."/>
            <person name="Zhang J."/>
            <person name="Zhang Y."/>
            <person name="Li R."/>
            <person name="Xu Z."/>
            <person name="Li S."/>
            <person name="Li X."/>
            <person name="Zheng H."/>
            <person name="Cong L."/>
            <person name="Lin L."/>
            <person name="Yin J."/>
            <person name="Geng J."/>
            <person name="Li G."/>
            <person name="Shi J."/>
            <person name="Liu J."/>
            <person name="Lv H."/>
            <person name="Li J."/>
            <person name="Wang J."/>
            <person name="Deng Y."/>
            <person name="Ran L."/>
            <person name="Shi X."/>
            <person name="Wang X."/>
            <person name="Wu Q."/>
            <person name="Li C."/>
            <person name="Ren X."/>
            <person name="Wang J."/>
            <person name="Wang X."/>
            <person name="Li D."/>
            <person name="Liu D."/>
            <person name="Zhang X."/>
            <person name="Ji Z."/>
            <person name="Zhao W."/>
            <person name="Sun Y."/>
            <person name="Zhang Z."/>
            <person name="Bao J."/>
            <person name="Han Y."/>
            <person name="Dong L."/>
            <person name="Ji J."/>
            <person name="Chen P."/>
            <person name="Wu S."/>
            <person name="Liu J."/>
            <person name="Xiao Y."/>
            <person name="Bu D."/>
            <person name="Tan J."/>
            <person name="Yang L."/>
            <person name="Ye C."/>
            <person name="Zhang J."/>
            <person name="Xu J."/>
            <person name="Zhou Y."/>
            <person name="Yu Y."/>
            <person name="Zhang B."/>
            <person name="Zhuang S."/>
            <person name="Wei H."/>
            <person name="Liu B."/>
            <person name="Lei M."/>
            <person name="Yu H."/>
            <person name="Li Y."/>
            <person name="Xu H."/>
            <person name="Wei S."/>
            <person name="He X."/>
            <person name="Fang L."/>
            <person name="Zhang Z."/>
            <person name="Zhang Y."/>
            <person name="Huang X."/>
            <person name="Su Z."/>
            <person name="Tong W."/>
            <person name="Li J."/>
            <person name="Tong Z."/>
            <person name="Li S."/>
            <person name="Ye J."/>
            <person name="Wang L."/>
            <person name="Fang L."/>
            <person name="Lei T."/>
            <person name="Chen C."/>
            <person name="Chen H."/>
            <person name="Xu Z."/>
            <person name="Li H."/>
            <person name="Huang H."/>
            <person name="Zhang F."/>
            <person name="Xu H."/>
            <person name="Li N."/>
            <person name="Zhao C."/>
            <person name="Li S."/>
            <person name="Dong L."/>
            <person name="Huang Y."/>
            <person name="Li L."/>
            <person name="Xi Y."/>
            <person name="Qi Q."/>
            <person name="Li W."/>
            <person name="Zhang B."/>
            <person name="Hu W."/>
            <person name="Zhang Y."/>
            <person name="Tian X."/>
            <person name="Jiao Y."/>
            <person name="Liang X."/>
            <person name="Jin J."/>
            <person name="Gao L."/>
            <person name="Zheng W."/>
            <person name="Hao B."/>
            <person name="Liu S."/>
            <person name="Wang W."/>
            <person name="Yuan L."/>
            <person name="Cao M."/>
            <person name="McDermott J."/>
            <person name="Samudrala R."/>
            <person name="Wang J."/>
            <person name="Wong G.K."/>
            <person name="Yang H."/>
        </authorList>
    </citation>
    <scope>NUCLEOTIDE SEQUENCE [LARGE SCALE GENOMIC DNA]</scope>
    <source>
        <strain evidence="5">cv. 93-11</strain>
    </source>
</reference>
<dbReference type="EMBL" id="CM000129">
    <property type="protein sequence ID" value="EEC78054.1"/>
    <property type="molecule type" value="Genomic_DNA"/>
</dbReference>
<evidence type="ECO:0000313" key="4">
    <source>
        <dbReference type="EMBL" id="EEC78054.1"/>
    </source>
</evidence>